<accession>A0ABZ1MVZ1</accession>
<sequence>MAIDQREEEAIQAVTERLTAYGATRSPDEIEAAVAAAHASFEDRPVRDFVPALVERKARAALGSLSTDH</sequence>
<dbReference type="Proteomes" id="UP001621512">
    <property type="component" value="Chromosome"/>
</dbReference>
<dbReference type="NCBIfam" id="NF046112">
    <property type="entry name" value="MSMEG_6209_Nter"/>
    <property type="match status" value="1"/>
</dbReference>
<proteinExistence type="predicted"/>
<gene>
    <name evidence="1" type="ORF">OHU35_36935</name>
</gene>
<reference evidence="1 2" key="1">
    <citation type="submission" date="2022-10" db="EMBL/GenBank/DDBJ databases">
        <title>The complete genomes of actinobacterial strains from the NBC collection.</title>
        <authorList>
            <person name="Joergensen T.S."/>
            <person name="Alvarez Arevalo M."/>
            <person name="Sterndorff E.B."/>
            <person name="Faurdal D."/>
            <person name="Vuksanovic O."/>
            <person name="Mourched A.-S."/>
            <person name="Charusanti P."/>
            <person name="Shaw S."/>
            <person name="Blin K."/>
            <person name="Weber T."/>
        </authorList>
    </citation>
    <scope>NUCLEOTIDE SEQUENCE [LARGE SCALE GENOMIC DNA]</scope>
    <source>
        <strain evidence="1 2">NBC_00017</strain>
    </source>
</reference>
<organism evidence="1 2">
    <name type="scientific">Streptomyces purpurascens</name>
    <dbReference type="NCBI Taxonomy" id="1924"/>
    <lineage>
        <taxon>Bacteria</taxon>
        <taxon>Bacillati</taxon>
        <taxon>Actinomycetota</taxon>
        <taxon>Actinomycetes</taxon>
        <taxon>Kitasatosporales</taxon>
        <taxon>Streptomycetaceae</taxon>
        <taxon>Streptomyces</taxon>
    </lineage>
</organism>
<dbReference type="EMBL" id="CP108341">
    <property type="protein sequence ID" value="WTW31325.1"/>
    <property type="molecule type" value="Genomic_DNA"/>
</dbReference>
<protein>
    <submittedName>
        <fullName evidence="1">Uncharacterized protein</fullName>
    </submittedName>
</protein>
<dbReference type="Gene3D" id="1.10.8.1060">
    <property type="entry name" value="Corynebacterium glutamicum thioredoxin-dependent arsenate reductase, N-terminal domain"/>
    <property type="match status" value="1"/>
</dbReference>
<keyword evidence="2" id="KW-1185">Reference proteome</keyword>
<evidence type="ECO:0000313" key="1">
    <source>
        <dbReference type="EMBL" id="WTW31325.1"/>
    </source>
</evidence>
<dbReference type="RefSeq" id="WP_189722588.1">
    <property type="nucleotide sequence ID" value="NZ_BMUK01000002.1"/>
</dbReference>
<name>A0ABZ1MVZ1_STREF</name>
<evidence type="ECO:0000313" key="2">
    <source>
        <dbReference type="Proteomes" id="UP001621512"/>
    </source>
</evidence>